<evidence type="ECO:0000256" key="1">
    <source>
        <dbReference type="SAM" id="MobiDB-lite"/>
    </source>
</evidence>
<evidence type="ECO:0000313" key="3">
    <source>
        <dbReference type="EMBL" id="EAT46880.1"/>
    </source>
</evidence>
<accession>A0A1S4F095</accession>
<dbReference type="Gene3D" id="3.30.160.60">
    <property type="entry name" value="Classic Zinc Finger"/>
    <property type="match status" value="1"/>
</dbReference>
<dbReference type="PROSITE" id="PS00028">
    <property type="entry name" value="ZINC_FINGER_C2H2_1"/>
    <property type="match status" value="1"/>
</dbReference>
<organism evidence="3 4">
    <name type="scientific">Aedes aegypti</name>
    <name type="common">Yellowfever mosquito</name>
    <name type="synonym">Culex aegypti</name>
    <dbReference type="NCBI Taxonomy" id="7159"/>
    <lineage>
        <taxon>Eukaryota</taxon>
        <taxon>Metazoa</taxon>
        <taxon>Ecdysozoa</taxon>
        <taxon>Arthropoda</taxon>
        <taxon>Hexapoda</taxon>
        <taxon>Insecta</taxon>
        <taxon>Pterygota</taxon>
        <taxon>Neoptera</taxon>
        <taxon>Endopterygota</taxon>
        <taxon>Diptera</taxon>
        <taxon>Nematocera</taxon>
        <taxon>Culicoidea</taxon>
        <taxon>Culicidae</taxon>
        <taxon>Culicinae</taxon>
        <taxon>Aedini</taxon>
        <taxon>Aedes</taxon>
        <taxon>Stegomyia</taxon>
    </lineage>
</organism>
<dbReference type="EMBL" id="CH477232">
    <property type="protein sequence ID" value="EAT46880.1"/>
    <property type="molecule type" value="Genomic_DNA"/>
</dbReference>
<dbReference type="SMART" id="SM00355">
    <property type="entry name" value="ZnF_C2H2"/>
    <property type="match status" value="2"/>
</dbReference>
<dbReference type="InterPro" id="IPR013087">
    <property type="entry name" value="Znf_C2H2_type"/>
</dbReference>
<dbReference type="KEGG" id="aag:5573185"/>
<dbReference type="OrthoDB" id="8054813at2759"/>
<sequence>MSFKDNEEPKAFLIWNRHPLTPTTIVGRESPTPLVDGLTRFNFVYGTEPSEYSPLQAGDITPINEATGLDELEEIERSMATSRSPVYNIIQNKMNLCEKRGPKFTCRECRYVGHTRLSMVTHMKMHLRPFCEVCFKLFESKDAVHNHIESKHPEVVIREQSPLPPSGDFYCSQMVAPPNTPNPASDDEMVSLEDLLNPVGKVAVGVAVVQKLLSTEETDGGVSTEDEHRLVIDEQQSVPGSSRRRPKAKSTIKRPLKKKHNKSKLKDVSNAPDNVMKKITSRFGRSISLKMPQF</sequence>
<reference evidence="3" key="1">
    <citation type="submission" date="2005-10" db="EMBL/GenBank/DDBJ databases">
        <authorList>
            <person name="Loftus B.J."/>
            <person name="Nene V.M."/>
            <person name="Hannick L.I."/>
            <person name="Bidwell S."/>
            <person name="Haas B."/>
            <person name="Amedeo P."/>
            <person name="Orvis J."/>
            <person name="Wortman J.R."/>
            <person name="White O.R."/>
            <person name="Salzberg S."/>
            <person name="Shumway M."/>
            <person name="Koo H."/>
            <person name="Zhao Y."/>
            <person name="Holmes M."/>
            <person name="Miller J."/>
            <person name="Schatz M."/>
            <person name="Pop M."/>
            <person name="Pai G."/>
            <person name="Utterback T."/>
            <person name="Rogers Y.-H."/>
            <person name="Kravitz S."/>
            <person name="Fraser C.M."/>
        </authorList>
    </citation>
    <scope>NUCLEOTIDE SEQUENCE</scope>
    <source>
        <strain evidence="3">Liverpool</strain>
    </source>
</reference>
<name>A0A1S4F095_AEDAE</name>
<dbReference type="HOGENOM" id="CLU_065236_0_0_1"/>
<dbReference type="OMA" id="MITHMKM"/>
<feature type="compositionally biased region" description="Basic residues" evidence="1">
    <location>
        <begin position="242"/>
        <end position="263"/>
    </location>
</feature>
<proteinExistence type="predicted"/>
<evidence type="ECO:0000259" key="2">
    <source>
        <dbReference type="PROSITE" id="PS00028"/>
    </source>
</evidence>
<protein>
    <submittedName>
        <fullName evidence="3">AAEL001958-PA</fullName>
    </submittedName>
</protein>
<reference evidence="3" key="3">
    <citation type="submission" date="2012-09" db="EMBL/GenBank/DDBJ databases">
        <authorList>
            <consortium name="VectorBase"/>
        </authorList>
    </citation>
    <scope>NUCLEOTIDE SEQUENCE</scope>
    <source>
        <strain evidence="3">Liverpool</strain>
    </source>
</reference>
<evidence type="ECO:0000313" key="4">
    <source>
        <dbReference type="Proteomes" id="UP000682892"/>
    </source>
</evidence>
<feature type="domain" description="C2H2-type" evidence="2">
    <location>
        <begin position="131"/>
        <end position="152"/>
    </location>
</feature>
<feature type="region of interest" description="Disordered" evidence="1">
    <location>
        <begin position="216"/>
        <end position="272"/>
    </location>
</feature>
<gene>
    <name evidence="3" type="ORF">AaeL_AAEL001958</name>
</gene>
<dbReference type="AlphaFoldDB" id="A0A1S4F095"/>
<dbReference type="Proteomes" id="UP000682892">
    <property type="component" value="Unassembled WGS sequence"/>
</dbReference>
<reference evidence="3" key="2">
    <citation type="journal article" date="2007" name="Science">
        <title>Genome sequence of Aedes aegypti, a major arbovirus vector.</title>
        <authorList>
            <person name="Nene V."/>
            <person name="Wortman J.R."/>
            <person name="Lawson D."/>
            <person name="Haas B."/>
            <person name="Kodira C."/>
            <person name="Tu Z.J."/>
            <person name="Loftus B."/>
            <person name="Xi Z."/>
            <person name="Megy K."/>
            <person name="Grabherr M."/>
            <person name="Ren Q."/>
            <person name="Zdobnov E.M."/>
            <person name="Lobo N.F."/>
            <person name="Campbell K.S."/>
            <person name="Brown S.E."/>
            <person name="Bonaldo M.F."/>
            <person name="Zhu J."/>
            <person name="Sinkins S.P."/>
            <person name="Hogenkamp D.G."/>
            <person name="Amedeo P."/>
            <person name="Arensburger P."/>
            <person name="Atkinson P.W."/>
            <person name="Bidwell S."/>
            <person name="Biedler J."/>
            <person name="Birney E."/>
            <person name="Bruggner R.V."/>
            <person name="Costas J."/>
            <person name="Coy M.R."/>
            <person name="Crabtree J."/>
            <person name="Crawford M."/>
            <person name="Debruyn B."/>
            <person name="Decaprio D."/>
            <person name="Eiglmeier K."/>
            <person name="Eisenstadt E."/>
            <person name="El-Dorry H."/>
            <person name="Gelbart W.M."/>
            <person name="Gomes S.L."/>
            <person name="Hammond M."/>
            <person name="Hannick L.I."/>
            <person name="Hogan J.R."/>
            <person name="Holmes M.H."/>
            <person name="Jaffe D."/>
            <person name="Johnston J.S."/>
            <person name="Kennedy R.C."/>
            <person name="Koo H."/>
            <person name="Kravitz S."/>
            <person name="Kriventseva E.V."/>
            <person name="Kulp D."/>
            <person name="Labutti K."/>
            <person name="Lee E."/>
            <person name="Li S."/>
            <person name="Lovin D.D."/>
            <person name="Mao C."/>
            <person name="Mauceli E."/>
            <person name="Menck C.F."/>
            <person name="Miller J.R."/>
            <person name="Montgomery P."/>
            <person name="Mori A."/>
            <person name="Nascimento A.L."/>
            <person name="Naveira H.F."/>
            <person name="Nusbaum C."/>
            <person name="O'leary S."/>
            <person name="Orvis J."/>
            <person name="Pertea M."/>
            <person name="Quesneville H."/>
            <person name="Reidenbach K.R."/>
            <person name="Rogers Y.H."/>
            <person name="Roth C.W."/>
            <person name="Schneider J.R."/>
            <person name="Schatz M."/>
            <person name="Shumway M."/>
            <person name="Stanke M."/>
            <person name="Stinson E.O."/>
            <person name="Tubio J.M."/>
            <person name="Vanzee J.P."/>
            <person name="Verjovski-Almeida S."/>
            <person name="Werner D."/>
            <person name="White O."/>
            <person name="Wyder S."/>
            <person name="Zeng Q."/>
            <person name="Zhao Q."/>
            <person name="Zhao Y."/>
            <person name="Hill C.A."/>
            <person name="Raikhel A.S."/>
            <person name="Soares M.B."/>
            <person name="Knudson D.L."/>
            <person name="Lee N.H."/>
            <person name="Galagan J."/>
            <person name="Salzberg S.L."/>
            <person name="Paulsen I.T."/>
            <person name="Dimopoulos G."/>
            <person name="Collins F.H."/>
            <person name="Birren B."/>
            <person name="Fraser-Liggett C.M."/>
            <person name="Severson D.W."/>
        </authorList>
    </citation>
    <scope>NUCLEOTIDE SEQUENCE [LARGE SCALE GENOMIC DNA]</scope>
    <source>
        <strain evidence="3">Liverpool</strain>
    </source>
</reference>